<feature type="domain" description="PCI" evidence="1">
    <location>
        <begin position="226"/>
        <end position="307"/>
    </location>
</feature>
<dbReference type="KEGG" id="cten:18246608"/>
<dbReference type="InterPro" id="IPR036390">
    <property type="entry name" value="WH_DNA-bd_sf"/>
</dbReference>
<reference evidence="2 3" key="1">
    <citation type="journal article" date="2011" name="Proc. Natl. Acad. Sci. U.S.A.">
        <title>Comparative genomics of xylose-fermenting fungi for enhanced biofuel production.</title>
        <authorList>
            <person name="Wohlbach D.J."/>
            <person name="Kuo A."/>
            <person name="Sato T.K."/>
            <person name="Potts K.M."/>
            <person name="Salamov A.A."/>
            <person name="LaButti K.M."/>
            <person name="Sun H."/>
            <person name="Clum A."/>
            <person name="Pangilinan J.L."/>
            <person name="Lindquist E.A."/>
            <person name="Lucas S."/>
            <person name="Lapidus A."/>
            <person name="Jin M."/>
            <person name="Gunawan C."/>
            <person name="Balan V."/>
            <person name="Dale B.E."/>
            <person name="Jeffries T.W."/>
            <person name="Zinkel R."/>
            <person name="Barry K.W."/>
            <person name="Grigoriev I.V."/>
            <person name="Gasch A.P."/>
        </authorList>
    </citation>
    <scope>NUCLEOTIDE SEQUENCE [LARGE SCALE GENOMIC DNA]</scope>
    <source>
        <strain evidence="3">ATCC 10573 / BCRC 21748 / CBS 615 / JCM 9827 / NBRC 10315 / NRRL Y-1498 / VKM Y-70</strain>
    </source>
</reference>
<evidence type="ECO:0000259" key="1">
    <source>
        <dbReference type="SMART" id="SM00088"/>
    </source>
</evidence>
<gene>
    <name evidence="2" type="ORF">CANTEDRAFT_112621</name>
</gene>
<name>G3AY34_CANTC</name>
<dbReference type="EMBL" id="GL996512">
    <property type="protein sequence ID" value="EGV65760.1"/>
    <property type="molecule type" value="Genomic_DNA"/>
</dbReference>
<dbReference type="HOGENOM" id="CLU_879978_0_0_1"/>
<keyword evidence="3" id="KW-1185">Reference proteome</keyword>
<dbReference type="GeneID" id="18246608"/>
<evidence type="ECO:0000313" key="2">
    <source>
        <dbReference type="EMBL" id="EGV65760.1"/>
    </source>
</evidence>
<dbReference type="Gene3D" id="1.10.10.10">
    <property type="entry name" value="Winged helix-like DNA-binding domain superfamily/Winged helix DNA-binding domain"/>
    <property type="match status" value="1"/>
</dbReference>
<dbReference type="SMART" id="SM00088">
    <property type="entry name" value="PINT"/>
    <property type="match status" value="1"/>
</dbReference>
<dbReference type="GO" id="GO:0008541">
    <property type="term" value="C:proteasome regulatory particle, lid subcomplex"/>
    <property type="evidence" value="ECO:0007669"/>
    <property type="project" value="UniProtKB-ARBA"/>
</dbReference>
<accession>G3AY34</accession>
<dbReference type="InterPro" id="IPR036388">
    <property type="entry name" value="WH-like_DNA-bd_sf"/>
</dbReference>
<dbReference type="OrthoDB" id="4082216at2759"/>
<dbReference type="AlphaFoldDB" id="G3AY34"/>
<dbReference type="SUPFAM" id="SSF46785">
    <property type="entry name" value="Winged helix' DNA-binding domain"/>
    <property type="match status" value="1"/>
</dbReference>
<sequence>MSVLEAISSSATEVEKFNRIKLISKALSHEELVNEVCTLSEAGLPDLDTDLWNCALSLCIIENKLESNELDSVGSLLSDVGTVINKHQGLTQDMPHLFKIVKFKHVDLNSDYQILFNVISKNYKLVELVNKKIVLLTIKDYSGIDKSFKEELVSKTIDLLIVSPYDFRKVDLVKFISSYVNEHGLDVKLSPLTEELFLMLTTNNIVNIEKFRKYTEQAPTKVIQHLDARQISANLVENSLFVLSNFYKSIYFSKLSKLLGVEVDHIVISKMIVNNNLPLNTKIDQVNEVLTFPDSTTNTFVETLNMVQHISNKLSI</sequence>
<evidence type="ECO:0000313" key="3">
    <source>
        <dbReference type="Proteomes" id="UP000000707"/>
    </source>
</evidence>
<proteinExistence type="predicted"/>
<dbReference type="RefSeq" id="XP_006684334.1">
    <property type="nucleotide sequence ID" value="XM_006684271.1"/>
</dbReference>
<dbReference type="Proteomes" id="UP000000707">
    <property type="component" value="Unassembled WGS sequence"/>
</dbReference>
<organism evidence="3">
    <name type="scientific">Candida tenuis (strain ATCC 10573 / BCRC 21748 / CBS 615 / JCM 9827 / NBRC 10315 / NRRL Y-1498 / VKM Y-70)</name>
    <name type="common">Yeast</name>
    <name type="synonym">Yamadazyma tenuis</name>
    <dbReference type="NCBI Taxonomy" id="590646"/>
    <lineage>
        <taxon>Eukaryota</taxon>
        <taxon>Fungi</taxon>
        <taxon>Dikarya</taxon>
        <taxon>Ascomycota</taxon>
        <taxon>Saccharomycotina</taxon>
        <taxon>Pichiomycetes</taxon>
        <taxon>Debaryomycetaceae</taxon>
        <taxon>Yamadazyma</taxon>
    </lineage>
</organism>
<dbReference type="Pfam" id="PF01399">
    <property type="entry name" value="PCI"/>
    <property type="match status" value="1"/>
</dbReference>
<protein>
    <recommendedName>
        <fullName evidence="1">PCI domain-containing protein</fullName>
    </recommendedName>
</protein>
<dbReference type="InterPro" id="IPR000717">
    <property type="entry name" value="PCI_dom"/>
</dbReference>